<organism evidence="2 3">
    <name type="scientific">Saprolegnia diclina (strain VS20)</name>
    <dbReference type="NCBI Taxonomy" id="1156394"/>
    <lineage>
        <taxon>Eukaryota</taxon>
        <taxon>Sar</taxon>
        <taxon>Stramenopiles</taxon>
        <taxon>Oomycota</taxon>
        <taxon>Saprolegniomycetes</taxon>
        <taxon>Saprolegniales</taxon>
        <taxon>Saprolegniaceae</taxon>
        <taxon>Saprolegnia</taxon>
    </lineage>
</organism>
<dbReference type="RefSeq" id="XP_008611973.1">
    <property type="nucleotide sequence ID" value="XM_008613751.1"/>
</dbReference>
<protein>
    <recommendedName>
        <fullName evidence="4">Charged multivesicular body protein 2A</fullName>
    </recommendedName>
</protein>
<dbReference type="Gene3D" id="6.10.140.1230">
    <property type="match status" value="1"/>
</dbReference>
<dbReference type="Proteomes" id="UP000030762">
    <property type="component" value="Unassembled WGS sequence"/>
</dbReference>
<accession>T0RW74</accession>
<evidence type="ECO:0000313" key="2">
    <source>
        <dbReference type="EMBL" id="EQC34567.1"/>
    </source>
</evidence>
<dbReference type="OMA" id="MEMSEEM"/>
<dbReference type="eggNOG" id="KOG3231">
    <property type="taxonomic scope" value="Eukaryota"/>
</dbReference>
<sequence length="210" mass="23260">MFGFGKEPKKTAREQAREAKREIAHGQRDLEREKMTLERQEKQLVVDIKKAAKDGNQAGTKILAKQLVQIRAQKEKLMVMKVSLGGIGMQASAMAAQQTMVATMEKTTKTMVAANKQMDMSRIQKTLMEFEKQSELMSMGQEMIDDTLIDAFDDDEVEEDLVVDQVLAEIGLALHTQLADAPTQSLEAMLSQLPEAPKASPVLPSAALKQ</sequence>
<dbReference type="OrthoDB" id="5594417at2759"/>
<evidence type="ECO:0008006" key="4">
    <source>
        <dbReference type="Google" id="ProtNLM"/>
    </source>
</evidence>
<dbReference type="InParanoid" id="T0RW74"/>
<feature type="region of interest" description="Disordered" evidence="1">
    <location>
        <begin position="1"/>
        <end position="34"/>
    </location>
</feature>
<dbReference type="PANTHER" id="PTHR10476">
    <property type="entry name" value="CHARGED MULTIVESICULAR BODY PROTEIN"/>
    <property type="match status" value="1"/>
</dbReference>
<dbReference type="InterPro" id="IPR005024">
    <property type="entry name" value="Snf7_fam"/>
</dbReference>
<keyword evidence="3" id="KW-1185">Reference proteome</keyword>
<evidence type="ECO:0000313" key="3">
    <source>
        <dbReference type="Proteomes" id="UP000030762"/>
    </source>
</evidence>
<dbReference type="Pfam" id="PF03357">
    <property type="entry name" value="Snf7"/>
    <property type="match status" value="1"/>
</dbReference>
<proteinExistence type="predicted"/>
<dbReference type="GO" id="GO:0007034">
    <property type="term" value="P:vacuolar transport"/>
    <property type="evidence" value="ECO:0007669"/>
    <property type="project" value="InterPro"/>
</dbReference>
<name>T0RW74_SAPDV</name>
<dbReference type="GeneID" id="19948619"/>
<dbReference type="EMBL" id="JH767154">
    <property type="protein sequence ID" value="EQC34567.1"/>
    <property type="molecule type" value="Genomic_DNA"/>
</dbReference>
<dbReference type="AlphaFoldDB" id="T0RW74"/>
<dbReference type="VEuPathDB" id="FungiDB:SDRG_07892"/>
<gene>
    <name evidence="2" type="ORF">SDRG_07892</name>
</gene>
<reference evidence="2 3" key="1">
    <citation type="submission" date="2012-04" db="EMBL/GenBank/DDBJ databases">
        <title>The Genome Sequence of Saprolegnia declina VS20.</title>
        <authorList>
            <consortium name="The Broad Institute Genome Sequencing Platform"/>
            <person name="Russ C."/>
            <person name="Nusbaum C."/>
            <person name="Tyler B."/>
            <person name="van West P."/>
            <person name="Dieguez-Uribeondo J."/>
            <person name="de Bruijn I."/>
            <person name="Tripathy S."/>
            <person name="Jiang R."/>
            <person name="Young S.K."/>
            <person name="Zeng Q."/>
            <person name="Gargeya S."/>
            <person name="Fitzgerald M."/>
            <person name="Haas B."/>
            <person name="Abouelleil A."/>
            <person name="Alvarado L."/>
            <person name="Arachchi H.M."/>
            <person name="Berlin A."/>
            <person name="Chapman S.B."/>
            <person name="Goldberg J."/>
            <person name="Griggs A."/>
            <person name="Gujja S."/>
            <person name="Hansen M."/>
            <person name="Howarth C."/>
            <person name="Imamovic A."/>
            <person name="Larimer J."/>
            <person name="McCowen C."/>
            <person name="Montmayeur A."/>
            <person name="Murphy C."/>
            <person name="Neiman D."/>
            <person name="Pearson M."/>
            <person name="Priest M."/>
            <person name="Roberts A."/>
            <person name="Saif S."/>
            <person name="Shea T."/>
            <person name="Sisk P."/>
            <person name="Sykes S."/>
            <person name="Wortman J."/>
            <person name="Nusbaum C."/>
            <person name="Birren B."/>
        </authorList>
    </citation>
    <scope>NUCLEOTIDE SEQUENCE [LARGE SCALE GENOMIC DNA]</scope>
    <source>
        <strain evidence="2 3">VS20</strain>
    </source>
</reference>
<evidence type="ECO:0000256" key="1">
    <source>
        <dbReference type="SAM" id="MobiDB-lite"/>
    </source>
</evidence>
<feature type="region of interest" description="Disordered" evidence="1">
    <location>
        <begin position="190"/>
        <end position="210"/>
    </location>
</feature>
<dbReference type="STRING" id="1156394.T0RW74"/>